<dbReference type="InterPro" id="IPR037053">
    <property type="entry name" value="Phage_tail_collar_dom_sf"/>
</dbReference>
<dbReference type="AlphaFoldDB" id="A0A1H7Z727"/>
<organism evidence="2 3">
    <name type="scientific">Chryseobacterium taichungense</name>
    <dbReference type="NCBI Taxonomy" id="295069"/>
    <lineage>
        <taxon>Bacteria</taxon>
        <taxon>Pseudomonadati</taxon>
        <taxon>Bacteroidota</taxon>
        <taxon>Flavobacteriia</taxon>
        <taxon>Flavobacteriales</taxon>
        <taxon>Weeksellaceae</taxon>
        <taxon>Chryseobacterium group</taxon>
        <taxon>Chryseobacterium</taxon>
    </lineage>
</organism>
<evidence type="ECO:0000313" key="2">
    <source>
        <dbReference type="EMBL" id="SEM53267.1"/>
    </source>
</evidence>
<dbReference type="RefSeq" id="WP_089999750.1">
    <property type="nucleotide sequence ID" value="NZ_FOBV01000004.1"/>
</dbReference>
<dbReference type="SUPFAM" id="SSF88874">
    <property type="entry name" value="Receptor-binding domain of short tail fibre protein gp12"/>
    <property type="match status" value="1"/>
</dbReference>
<dbReference type="STRING" id="295069.SAMN05421856_10438"/>
<dbReference type="Proteomes" id="UP000199450">
    <property type="component" value="Unassembled WGS sequence"/>
</dbReference>
<dbReference type="InterPro" id="IPR011083">
    <property type="entry name" value="Phage_tail_collar_dom"/>
</dbReference>
<proteinExistence type="predicted"/>
<dbReference type="Gene3D" id="3.90.1340.10">
    <property type="entry name" value="Phage tail collar domain"/>
    <property type="match status" value="1"/>
</dbReference>
<dbReference type="EMBL" id="FOBV01000004">
    <property type="protein sequence ID" value="SEM53267.1"/>
    <property type="molecule type" value="Genomic_DNA"/>
</dbReference>
<gene>
    <name evidence="2" type="ORF">SAMN05421856_10438</name>
</gene>
<reference evidence="3" key="1">
    <citation type="submission" date="2016-10" db="EMBL/GenBank/DDBJ databases">
        <authorList>
            <person name="Varghese N."/>
            <person name="Submissions S."/>
        </authorList>
    </citation>
    <scope>NUCLEOTIDE SEQUENCE [LARGE SCALE GENOMIC DNA]</scope>
    <source>
        <strain evidence="3">DSM 17453</strain>
    </source>
</reference>
<accession>A0A1H7Z727</accession>
<dbReference type="Pfam" id="PF07484">
    <property type="entry name" value="Collar"/>
    <property type="match status" value="1"/>
</dbReference>
<dbReference type="OrthoDB" id="9810174at2"/>
<sequence length="181" mass="18851">MDEELLGTIKLFAGNFAPKGYMLCNGALLSISQNTALFSLLGNTYGGDGRTTFALPNLNGRAPFGAGTSNTGKNIALGEAAGNPQTTLLSQNLPSFNSQLRIANTNASSITPSAVSSIAITGQPNGRQFDAIPSFADTNPDTAINGTSVVYIGQNIPINTMSPYLGMNYIICVQGIFPSRP</sequence>
<evidence type="ECO:0000259" key="1">
    <source>
        <dbReference type="Pfam" id="PF07484"/>
    </source>
</evidence>
<protein>
    <submittedName>
        <fullName evidence="2">Microcystin-dependent protein</fullName>
    </submittedName>
</protein>
<name>A0A1H7Z727_9FLAO</name>
<evidence type="ECO:0000313" key="3">
    <source>
        <dbReference type="Proteomes" id="UP000199450"/>
    </source>
</evidence>
<feature type="domain" description="Phage tail collar" evidence="1">
    <location>
        <begin position="7"/>
        <end position="63"/>
    </location>
</feature>
<keyword evidence="3" id="KW-1185">Reference proteome</keyword>